<dbReference type="RefSeq" id="WP_380776819.1">
    <property type="nucleotide sequence ID" value="NZ_JBHUEO010000121.1"/>
</dbReference>
<sequence>MKTEQLKNSILQYAMQGKLVKQDPKDEPARVLLERIIEEKERLIRNKSIKREKALPPISEDEIPFEIPESWKWVRLGEVINLISGQHITNANYNQNQQGFPYLTGPTDFGEIYSIISKWTTKPKVTVNKGDILITVKGSGVGKINILSENASIGRQLMAIRPIFANRKFLWYILSLNKAKFQSKKVGVAIPGISREDILGLVVALPPLLEQQRIVEKIEKMFEKVDKYDALEREITALNNTFPTNMEKSILQYALQGKLVEQDPNDEPASVLLESIKEEKKQLIKDKVIKREKELPPIVDNETPFELPSSWEWVRLKDICLINPKNKADDEVDAGFVPMKRICDGFNNHHTFENKLWGKIKKGYTHFQNNDIAIAKITPCFENRKSVIFNGLPNGIGAGTTELFIVRPYSTKVDLKYLLYIFKTQSFINDGVKSFTGTAGQQRIPKSFLENYIIGIPPLSEQRRIVEKIEKMLELTNILKSSIGNN</sequence>
<accession>A0ABW4KQ21</accession>
<comment type="subunit">
    <text evidence="4">The methyltransferase is composed of M and S polypeptides.</text>
</comment>
<name>A0ABW4KQ21_9BACI</name>
<evidence type="ECO:0000313" key="6">
    <source>
        <dbReference type="EMBL" id="MFD1708926.1"/>
    </source>
</evidence>
<feature type="domain" description="Type I restriction modification DNA specificity" evidence="5">
    <location>
        <begin position="308"/>
        <end position="479"/>
    </location>
</feature>
<dbReference type="GO" id="GO:0016787">
    <property type="term" value="F:hydrolase activity"/>
    <property type="evidence" value="ECO:0007669"/>
    <property type="project" value="UniProtKB-KW"/>
</dbReference>
<evidence type="ECO:0000313" key="7">
    <source>
        <dbReference type="Proteomes" id="UP001597301"/>
    </source>
</evidence>
<dbReference type="Proteomes" id="UP001597301">
    <property type="component" value="Unassembled WGS sequence"/>
</dbReference>
<dbReference type="SUPFAM" id="SSF116734">
    <property type="entry name" value="DNA methylase specificity domain"/>
    <property type="match status" value="2"/>
</dbReference>
<dbReference type="Pfam" id="PF01420">
    <property type="entry name" value="Methylase_S"/>
    <property type="match status" value="2"/>
</dbReference>
<keyword evidence="6" id="KW-0255">Endonuclease</keyword>
<keyword evidence="2" id="KW-0680">Restriction system</keyword>
<dbReference type="EC" id="3.1.21.-" evidence="6"/>
<keyword evidence="6" id="KW-0540">Nuclease</keyword>
<comment type="caution">
    <text evidence="6">The sequence shown here is derived from an EMBL/GenBank/DDBJ whole genome shotgun (WGS) entry which is preliminary data.</text>
</comment>
<dbReference type="InterPro" id="IPR044946">
    <property type="entry name" value="Restrct_endonuc_typeI_TRD_sf"/>
</dbReference>
<organism evidence="6 7">
    <name type="scientific">Siminovitchia sediminis</name>
    <dbReference type="NCBI Taxonomy" id="1274353"/>
    <lineage>
        <taxon>Bacteria</taxon>
        <taxon>Bacillati</taxon>
        <taxon>Bacillota</taxon>
        <taxon>Bacilli</taxon>
        <taxon>Bacillales</taxon>
        <taxon>Bacillaceae</taxon>
        <taxon>Siminovitchia</taxon>
    </lineage>
</organism>
<dbReference type="PANTHER" id="PTHR43140">
    <property type="entry name" value="TYPE-1 RESTRICTION ENZYME ECOKI SPECIFICITY PROTEIN"/>
    <property type="match status" value="1"/>
</dbReference>
<reference evidence="7" key="1">
    <citation type="journal article" date="2019" name="Int. J. Syst. Evol. Microbiol.">
        <title>The Global Catalogue of Microorganisms (GCM) 10K type strain sequencing project: providing services to taxonomists for standard genome sequencing and annotation.</title>
        <authorList>
            <consortium name="The Broad Institute Genomics Platform"/>
            <consortium name="The Broad Institute Genome Sequencing Center for Infectious Disease"/>
            <person name="Wu L."/>
            <person name="Ma J."/>
        </authorList>
    </citation>
    <scope>NUCLEOTIDE SEQUENCE [LARGE SCALE GENOMIC DNA]</scope>
    <source>
        <strain evidence="7">CGMCC 1.12295</strain>
    </source>
</reference>
<evidence type="ECO:0000256" key="4">
    <source>
        <dbReference type="ARBA" id="ARBA00038652"/>
    </source>
</evidence>
<dbReference type="GO" id="GO:0004519">
    <property type="term" value="F:endonuclease activity"/>
    <property type="evidence" value="ECO:0007669"/>
    <property type="project" value="UniProtKB-KW"/>
</dbReference>
<proteinExistence type="inferred from homology"/>
<feature type="domain" description="Type I restriction modification DNA specificity" evidence="5">
    <location>
        <begin position="68"/>
        <end position="226"/>
    </location>
</feature>
<evidence type="ECO:0000256" key="2">
    <source>
        <dbReference type="ARBA" id="ARBA00022747"/>
    </source>
</evidence>
<keyword evidence="3" id="KW-0238">DNA-binding</keyword>
<dbReference type="CDD" id="cd17260">
    <property type="entry name" value="RMtype1_S_EcoEI-TRD1-CR1_like"/>
    <property type="match status" value="1"/>
</dbReference>
<keyword evidence="6" id="KW-0378">Hydrolase</keyword>
<dbReference type="InterPro" id="IPR000055">
    <property type="entry name" value="Restrct_endonuc_typeI_TRD"/>
</dbReference>
<keyword evidence="7" id="KW-1185">Reference proteome</keyword>
<dbReference type="InterPro" id="IPR051212">
    <property type="entry name" value="Type-I_RE_S_subunit"/>
</dbReference>
<protein>
    <submittedName>
        <fullName evidence="6">Restriction endonuclease subunit S</fullName>
        <ecNumber evidence="6">3.1.21.-</ecNumber>
    </submittedName>
</protein>
<evidence type="ECO:0000259" key="5">
    <source>
        <dbReference type="Pfam" id="PF01420"/>
    </source>
</evidence>
<gene>
    <name evidence="6" type="ORF">ACFSCZ_19875</name>
</gene>
<dbReference type="EMBL" id="JBHUEO010000121">
    <property type="protein sequence ID" value="MFD1708926.1"/>
    <property type="molecule type" value="Genomic_DNA"/>
</dbReference>
<evidence type="ECO:0000256" key="3">
    <source>
        <dbReference type="ARBA" id="ARBA00023125"/>
    </source>
</evidence>
<dbReference type="PANTHER" id="PTHR43140:SF1">
    <property type="entry name" value="TYPE I RESTRICTION ENZYME ECOKI SPECIFICITY SUBUNIT"/>
    <property type="match status" value="1"/>
</dbReference>
<dbReference type="CDD" id="cd17496">
    <property type="entry name" value="RMtype1_S_BliBORF2384P-TRD1-CR1_like"/>
    <property type="match status" value="1"/>
</dbReference>
<evidence type="ECO:0000256" key="1">
    <source>
        <dbReference type="ARBA" id="ARBA00010923"/>
    </source>
</evidence>
<dbReference type="Gene3D" id="3.90.220.20">
    <property type="entry name" value="DNA methylase specificity domains"/>
    <property type="match status" value="2"/>
</dbReference>
<comment type="similarity">
    <text evidence="1">Belongs to the type-I restriction system S methylase family.</text>
</comment>